<evidence type="ECO:0000313" key="5">
    <source>
        <dbReference type="Proteomes" id="UP001174136"/>
    </source>
</evidence>
<dbReference type="Proteomes" id="UP001174136">
    <property type="component" value="Unassembled WGS sequence"/>
</dbReference>
<dbReference type="GO" id="GO:0003677">
    <property type="term" value="F:DNA binding"/>
    <property type="evidence" value="ECO:0007669"/>
    <property type="project" value="UniProtKB-KW"/>
</dbReference>
<organism evidence="4 5">
    <name type="scientific">Merluccius polli</name>
    <name type="common">Benguela hake</name>
    <name type="synonym">Merluccius cadenati</name>
    <dbReference type="NCBI Taxonomy" id="89951"/>
    <lineage>
        <taxon>Eukaryota</taxon>
        <taxon>Metazoa</taxon>
        <taxon>Chordata</taxon>
        <taxon>Craniata</taxon>
        <taxon>Vertebrata</taxon>
        <taxon>Euteleostomi</taxon>
        <taxon>Actinopterygii</taxon>
        <taxon>Neopterygii</taxon>
        <taxon>Teleostei</taxon>
        <taxon>Neoteleostei</taxon>
        <taxon>Acanthomorphata</taxon>
        <taxon>Zeiogadaria</taxon>
        <taxon>Gadariae</taxon>
        <taxon>Gadiformes</taxon>
        <taxon>Gadoidei</taxon>
        <taxon>Merlucciidae</taxon>
        <taxon>Merluccius</taxon>
    </lineage>
</organism>
<dbReference type="PANTHER" id="PTHR35617:SF3">
    <property type="entry name" value="CORE-BINDING (CB) DOMAIN-CONTAINING PROTEIN"/>
    <property type="match status" value="1"/>
</dbReference>
<feature type="region of interest" description="Disordered" evidence="2">
    <location>
        <begin position="1"/>
        <end position="21"/>
    </location>
</feature>
<keyword evidence="3" id="KW-0812">Transmembrane</keyword>
<keyword evidence="3" id="KW-1133">Transmembrane helix</keyword>
<reference evidence="4" key="1">
    <citation type="journal article" date="2023" name="Front. Mar. Sci.">
        <title>A new Merluccius polli reference genome to investigate the effects of global change in West African waters.</title>
        <authorList>
            <person name="Mateo J.L."/>
            <person name="Blanco-Fernandez C."/>
            <person name="Garcia-Vazquez E."/>
            <person name="Machado-Schiaffino G."/>
        </authorList>
    </citation>
    <scope>NUCLEOTIDE SEQUENCE</scope>
    <source>
        <strain evidence="4">C29</strain>
        <tissue evidence="4">Fin</tissue>
    </source>
</reference>
<sequence length="923" mass="100478">MASELCAMPSSTTPTKGSEPKAKEAVSRLCPASCGASISGRDPHPMCIACMGIKHAQCSLADPHSCVHCASMPEKILERRLRVTVATNQDPCLGGATAKASTSVHQSQAATSWADMMEAVSPLVPPLFDDAILEAEPGTEDAEGDGDANFDLLDMDGMEEEEDDSTFPVQLSRLPSASDTAQPADSNLYEVCKLAAAKLGIQWPAAPDAEGAERDLYDGKRLPPAQPPSKQLLPAVPICMKEMSRYWSSPFKSKLPTKGCSKLETHGMGELGLAEPPAVEPSVAYHLHPNRHSLSTSSGISLPGKTDRLTASTYQRMYKYAAQSVCSLNAMTLLSAYQAEILEEMGRQLDSGSPNPALWDEICIVNDLVLRSSRGAVQGCGRVMGLAVSGERALSLSLSGLSDAQKAEVMDAMYDPTKGLFGPALEKMRETSTLRKQEGEAFDLCLPRKQAPRPPQPARSGFAAAAGLLEKGKAFSTIKVYLAAISACHVGFGDRPAGQHPLVCRFMKGARRKLPVSRPLVPLWDLSVVLEALSHHPFEPLEAVGMKFVSLKVVLLLALTTAKRFAPGISKVCLRPNPGFVPKVVESTYRCRTTSPSPNPTRPVGYRRPLDTRPKPDGTRGVGSRRAWVGYPAAVTYETFRSGFQPSGGLCAYVFTGRPPVWLRPKKERPWLFVGLFLPNRIPTLGRSAVTRSSRPLGHFFVFIDSGSPIVVRGGFKACGGVNSNVRAFCLIQPSRCVNQIEGMCQTIEKTINQAVQRTLDQLEKDCDLISSTINNRLAQDRADVSHNRSVRVHSFLCGMLAVLLPMLFILSFIVNTFSKEELDGLVGEGGAIVLSISTGFVVYLWDWIPEDGQVVVVIMFGAFCYVLMFLSKYFARQGSKTLTKKEKRNLADYNNYIQDVVRLKKVKLYESYLQQCAAECDF</sequence>
<dbReference type="PANTHER" id="PTHR35617">
    <property type="entry name" value="PHAGE_INTEGRASE DOMAIN-CONTAINING PROTEIN"/>
    <property type="match status" value="1"/>
</dbReference>
<feature type="transmembrane region" description="Helical" evidence="3">
    <location>
        <begin position="826"/>
        <end position="849"/>
    </location>
</feature>
<comment type="caution">
    <text evidence="4">The sequence shown here is derived from an EMBL/GenBank/DDBJ whole genome shotgun (WGS) entry which is preliminary data.</text>
</comment>
<keyword evidence="5" id="KW-1185">Reference proteome</keyword>
<name>A0AA47NB92_MERPO</name>
<dbReference type="Gene3D" id="1.10.150.130">
    <property type="match status" value="1"/>
</dbReference>
<dbReference type="AlphaFoldDB" id="A0AA47NB92"/>
<feature type="transmembrane region" description="Helical" evidence="3">
    <location>
        <begin position="793"/>
        <end position="814"/>
    </location>
</feature>
<proteinExistence type="predicted"/>
<dbReference type="EMBL" id="JAOPHQ010000308">
    <property type="protein sequence ID" value="KAK0155040.1"/>
    <property type="molecule type" value="Genomic_DNA"/>
</dbReference>
<dbReference type="SUPFAM" id="SSF47823">
    <property type="entry name" value="lambda integrase-like, N-terminal domain"/>
    <property type="match status" value="1"/>
</dbReference>
<keyword evidence="3" id="KW-0472">Membrane</keyword>
<gene>
    <name evidence="4" type="ORF">N1851_002630</name>
</gene>
<evidence type="ECO:0000256" key="3">
    <source>
        <dbReference type="SAM" id="Phobius"/>
    </source>
</evidence>
<keyword evidence="1" id="KW-0238">DNA-binding</keyword>
<accession>A0AA47NB92</accession>
<feature type="transmembrane region" description="Helical" evidence="3">
    <location>
        <begin position="855"/>
        <end position="876"/>
    </location>
</feature>
<protein>
    <submittedName>
        <fullName evidence="4">Uncharacterized protein</fullName>
    </submittedName>
</protein>
<evidence type="ECO:0000256" key="2">
    <source>
        <dbReference type="SAM" id="MobiDB-lite"/>
    </source>
</evidence>
<dbReference type="InterPro" id="IPR010998">
    <property type="entry name" value="Integrase_recombinase_N"/>
</dbReference>
<feature type="region of interest" description="Disordered" evidence="2">
    <location>
        <begin position="590"/>
        <end position="623"/>
    </location>
</feature>
<evidence type="ECO:0000313" key="4">
    <source>
        <dbReference type="EMBL" id="KAK0155040.1"/>
    </source>
</evidence>
<evidence type="ECO:0000256" key="1">
    <source>
        <dbReference type="ARBA" id="ARBA00023125"/>
    </source>
</evidence>
<feature type="compositionally biased region" description="Basic and acidic residues" evidence="2">
    <location>
        <begin position="608"/>
        <end position="618"/>
    </location>
</feature>